<name>A0A433TKX6_ELYCH</name>
<feature type="compositionally biased region" description="Low complexity" evidence="1">
    <location>
        <begin position="333"/>
        <end position="343"/>
    </location>
</feature>
<gene>
    <name evidence="2" type="ORF">EGW08_009991</name>
</gene>
<feature type="compositionally biased region" description="Polar residues" evidence="1">
    <location>
        <begin position="344"/>
        <end position="362"/>
    </location>
</feature>
<feature type="region of interest" description="Disordered" evidence="1">
    <location>
        <begin position="1"/>
        <end position="202"/>
    </location>
</feature>
<feature type="compositionally biased region" description="Low complexity" evidence="1">
    <location>
        <begin position="463"/>
        <end position="476"/>
    </location>
</feature>
<sequence length="476" mass="50941">MSDGSRATLTNLPTERAANGGKDQDVNHDGDDESNNSREIPLSSRLTKLSRSRSRSQSPAIFPPAPSSALFQNAQRFNNSRSQYSSDASESGSTSVRQEPRDRLPTPSSESKHNNRPKSQGAYSKRRDRRHRTLTSVPPPTVPRLSATNRSFSGSGQNHSETNSPTSEKSFPIIKINVGKQKSQTLPENNKINENPELRHGDVLKLPAQSTFGATTQEAPKKDNEDPRLLQIQGYTDIPLPQLSHRNGDKTSNNNEIPDTKTYQSGSEAVVFTTSSDPSILSPEATNCPSTDLRKLYNQARVGEEDAAPNRDSLRDLVPGTVSGIVQQINKLSPASMSPSSNSTDKSNGTASSSGSYGNGSCENLHVKGSLSETEEIGDVDNASEVLLETPEPTVSNNASDGSDNHLSKSDNHKPSNPSERLNNQLQISNDHGDRAESPATSPSAVPNGVATQEHPASLDLQATGSSAADAGTSDV</sequence>
<proteinExistence type="predicted"/>
<protein>
    <submittedName>
        <fullName evidence="2">Uncharacterized protein</fullName>
    </submittedName>
</protein>
<keyword evidence="3" id="KW-1185">Reference proteome</keyword>
<evidence type="ECO:0000256" key="1">
    <source>
        <dbReference type="SAM" id="MobiDB-lite"/>
    </source>
</evidence>
<dbReference type="Proteomes" id="UP000271974">
    <property type="component" value="Unassembled WGS sequence"/>
</dbReference>
<feature type="compositionally biased region" description="Polar residues" evidence="1">
    <location>
        <begin position="393"/>
        <end position="402"/>
    </location>
</feature>
<dbReference type="EMBL" id="RQTK01000295">
    <property type="protein sequence ID" value="RUS82253.1"/>
    <property type="molecule type" value="Genomic_DNA"/>
</dbReference>
<feature type="compositionally biased region" description="Polar residues" evidence="1">
    <location>
        <begin position="208"/>
        <end position="218"/>
    </location>
</feature>
<dbReference type="AlphaFoldDB" id="A0A433TKX6"/>
<reference evidence="2 3" key="1">
    <citation type="submission" date="2019-01" db="EMBL/GenBank/DDBJ databases">
        <title>A draft genome assembly of the solar-powered sea slug Elysia chlorotica.</title>
        <authorList>
            <person name="Cai H."/>
            <person name="Li Q."/>
            <person name="Fang X."/>
            <person name="Li J."/>
            <person name="Curtis N.E."/>
            <person name="Altenburger A."/>
            <person name="Shibata T."/>
            <person name="Feng M."/>
            <person name="Maeda T."/>
            <person name="Schwartz J.A."/>
            <person name="Shigenobu S."/>
            <person name="Lundholm N."/>
            <person name="Nishiyama T."/>
            <person name="Yang H."/>
            <person name="Hasebe M."/>
            <person name="Li S."/>
            <person name="Pierce S.K."/>
            <person name="Wang J."/>
        </authorList>
    </citation>
    <scope>NUCLEOTIDE SEQUENCE [LARGE SCALE GENOMIC DNA]</scope>
    <source>
        <strain evidence="2">EC2010</strain>
        <tissue evidence="2">Whole organism of an adult</tissue>
    </source>
</reference>
<feature type="compositionally biased region" description="Basic and acidic residues" evidence="1">
    <location>
        <begin position="403"/>
        <end position="414"/>
    </location>
</feature>
<feature type="compositionally biased region" description="Polar residues" evidence="1">
    <location>
        <begin position="146"/>
        <end position="169"/>
    </location>
</feature>
<feature type="compositionally biased region" description="Polar residues" evidence="1">
    <location>
        <begin position="180"/>
        <end position="193"/>
    </location>
</feature>
<feature type="compositionally biased region" description="Basic residues" evidence="1">
    <location>
        <begin position="124"/>
        <end position="133"/>
    </location>
</feature>
<accession>A0A433TKX6</accession>
<feature type="region of interest" description="Disordered" evidence="1">
    <location>
        <begin position="330"/>
        <end position="476"/>
    </location>
</feature>
<feature type="compositionally biased region" description="Polar residues" evidence="1">
    <location>
        <begin position="250"/>
        <end position="266"/>
    </location>
</feature>
<feature type="compositionally biased region" description="Polar residues" evidence="1">
    <location>
        <begin position="415"/>
        <end position="430"/>
    </location>
</feature>
<feature type="region of interest" description="Disordered" evidence="1">
    <location>
        <begin position="208"/>
        <end position="227"/>
    </location>
</feature>
<evidence type="ECO:0000313" key="3">
    <source>
        <dbReference type="Proteomes" id="UP000271974"/>
    </source>
</evidence>
<comment type="caution">
    <text evidence="2">The sequence shown here is derived from an EMBL/GenBank/DDBJ whole genome shotgun (WGS) entry which is preliminary data.</text>
</comment>
<feature type="region of interest" description="Disordered" evidence="1">
    <location>
        <begin position="239"/>
        <end position="266"/>
    </location>
</feature>
<organism evidence="2 3">
    <name type="scientific">Elysia chlorotica</name>
    <name type="common">Eastern emerald elysia</name>
    <name type="synonym">Sea slug</name>
    <dbReference type="NCBI Taxonomy" id="188477"/>
    <lineage>
        <taxon>Eukaryota</taxon>
        <taxon>Metazoa</taxon>
        <taxon>Spiralia</taxon>
        <taxon>Lophotrochozoa</taxon>
        <taxon>Mollusca</taxon>
        <taxon>Gastropoda</taxon>
        <taxon>Heterobranchia</taxon>
        <taxon>Euthyneura</taxon>
        <taxon>Panpulmonata</taxon>
        <taxon>Sacoglossa</taxon>
        <taxon>Placobranchoidea</taxon>
        <taxon>Plakobranchidae</taxon>
        <taxon>Elysia</taxon>
    </lineage>
</organism>
<feature type="compositionally biased region" description="Polar residues" evidence="1">
    <location>
        <begin position="70"/>
        <end position="97"/>
    </location>
</feature>
<feature type="compositionally biased region" description="Polar residues" evidence="1">
    <location>
        <begin position="1"/>
        <end position="13"/>
    </location>
</feature>
<evidence type="ECO:0000313" key="2">
    <source>
        <dbReference type="EMBL" id="RUS82253.1"/>
    </source>
</evidence>